<name>A0A4U8UYE4_STECR</name>
<reference evidence="9 10" key="2">
    <citation type="journal article" date="2019" name="G3 (Bethesda)">
        <title>Hybrid Assembly of the Genome of the Entomopathogenic Nematode Steinernema carpocapsae Identifies the X-Chromosome.</title>
        <authorList>
            <person name="Serra L."/>
            <person name="Macchietto M."/>
            <person name="Macias-Munoz A."/>
            <person name="McGill C.J."/>
            <person name="Rodriguez I.M."/>
            <person name="Rodriguez B."/>
            <person name="Murad R."/>
            <person name="Mortazavi A."/>
        </authorList>
    </citation>
    <scope>NUCLEOTIDE SEQUENCE [LARGE SCALE GENOMIC DNA]</scope>
    <source>
        <strain evidence="9 10">ALL</strain>
    </source>
</reference>
<dbReference type="Proteomes" id="UP000298663">
    <property type="component" value="Chromosome X"/>
</dbReference>
<keyword evidence="6 8" id="KW-0472">Membrane</keyword>
<dbReference type="PROSITE" id="PS01271">
    <property type="entry name" value="NA_SULFATE"/>
    <property type="match status" value="1"/>
</dbReference>
<sequence length="607" mass="66217">MTLYANYIPASTNTLKEDDLDYTNVNSRTNIVIQDDNRRTQAQKIQDKLLHVLAILKRLKNPFLMVATPLIFLPLLSLNKPEYNCGYCVLVMAVFWMFEVLPLPVTAMLPVALFPLTGVMTAKDVAREYFNDTNFLFIGGLILAVAVEKCELHTRIALCVLNHVGPKPACIMFGFMLVTSVLSMFISNTATTAMMVPIGRSIIHQLIEGGGGKSLEDKIAKNANILKHANSKQRNMAKGLLLSICFAANIGGTGTITGTPPNLVMVGQLKTLFPDADHGVNYISFLGFATICMFICLALCGLVLYVVFLRKAEDLSLEVMDSMRQAYKQLPKMSFAEKSVTACFVLQLLLWIGRDPGFTDGLTAIISKEYFTDATSAVIISILLFALPAEAPSLKELLAPPPKAKEEKKNVEEGAEPATKKEQKKKTGRLMDWDHMKLKFSWNVVILLGGGFALAAGVKTSGLSNVLGEKLGEMKEMDVYYMQALCLAITMFVTNICSNTVTASIFIPIVTSIAQEKEVNPLALMLPTTLACSFAFILPVGTPPNAIVFGSGDVKVQDMMFAGSLVSVATGSVVVAWMQFATALSLFQLDTFPEWAHLAVNETAMAL</sequence>
<dbReference type="PANTHER" id="PTHR10283">
    <property type="entry name" value="SOLUTE CARRIER FAMILY 13 MEMBER"/>
    <property type="match status" value="1"/>
</dbReference>
<evidence type="ECO:0000256" key="3">
    <source>
        <dbReference type="ARBA" id="ARBA00022448"/>
    </source>
</evidence>
<evidence type="ECO:0000256" key="5">
    <source>
        <dbReference type="ARBA" id="ARBA00022989"/>
    </source>
</evidence>
<accession>A0A4U8UYE4</accession>
<dbReference type="PANTHER" id="PTHR10283:SF85">
    <property type="entry name" value="SODIUM-DEPENDENT HIGH-AFFINITY DICARBOXYLATE TRANSPORTER 3"/>
    <property type="match status" value="1"/>
</dbReference>
<evidence type="ECO:0000313" key="9">
    <source>
        <dbReference type="EMBL" id="TMS37965.1"/>
    </source>
</evidence>
<dbReference type="InterPro" id="IPR001898">
    <property type="entry name" value="SLC13A/DASS"/>
</dbReference>
<feature type="transmembrane region" description="Helical" evidence="8">
    <location>
        <begin position="282"/>
        <end position="309"/>
    </location>
</feature>
<evidence type="ECO:0000256" key="1">
    <source>
        <dbReference type="ARBA" id="ARBA00004141"/>
    </source>
</evidence>
<evidence type="ECO:0000256" key="8">
    <source>
        <dbReference type="SAM" id="Phobius"/>
    </source>
</evidence>
<dbReference type="AlphaFoldDB" id="A0A4U8UYE4"/>
<dbReference type="GO" id="GO:0015137">
    <property type="term" value="F:citrate transmembrane transporter activity"/>
    <property type="evidence" value="ECO:0007669"/>
    <property type="project" value="TreeGrafter"/>
</dbReference>
<feature type="transmembrane region" description="Helical" evidence="8">
    <location>
        <begin position="168"/>
        <end position="186"/>
    </location>
</feature>
<evidence type="ECO:0000256" key="2">
    <source>
        <dbReference type="ARBA" id="ARBA00006772"/>
    </source>
</evidence>
<comment type="similarity">
    <text evidence="2">Belongs to the SLC13A/DASS transporter (TC 2.A.47) family. NADC subfamily.</text>
</comment>
<keyword evidence="4 8" id="KW-0812">Transmembrane</keyword>
<reference evidence="9 10" key="1">
    <citation type="journal article" date="2015" name="Genome Biol.">
        <title>Comparative genomics of Steinernema reveals deeply conserved gene regulatory networks.</title>
        <authorList>
            <person name="Dillman A.R."/>
            <person name="Macchietto M."/>
            <person name="Porter C.F."/>
            <person name="Rogers A."/>
            <person name="Williams B."/>
            <person name="Antoshechkin I."/>
            <person name="Lee M.M."/>
            <person name="Goodwin Z."/>
            <person name="Lu X."/>
            <person name="Lewis E.E."/>
            <person name="Goodrich-Blair H."/>
            <person name="Stock S.P."/>
            <person name="Adams B.J."/>
            <person name="Sternberg P.W."/>
            <person name="Mortazavi A."/>
        </authorList>
    </citation>
    <scope>NUCLEOTIDE SEQUENCE [LARGE SCALE GENOMIC DNA]</scope>
    <source>
        <strain evidence="9 10">ALL</strain>
    </source>
</reference>
<keyword evidence="3" id="KW-0813">Transport</keyword>
<feature type="transmembrane region" description="Helical" evidence="8">
    <location>
        <begin position="522"/>
        <end position="541"/>
    </location>
</feature>
<dbReference type="EMBL" id="AZBU02000001">
    <property type="protein sequence ID" value="TMS37965.1"/>
    <property type="molecule type" value="Genomic_DNA"/>
</dbReference>
<feature type="transmembrane region" description="Helical" evidence="8">
    <location>
        <begin position="480"/>
        <end position="510"/>
    </location>
</feature>
<feature type="transmembrane region" description="Helical" evidence="8">
    <location>
        <begin position="59"/>
        <end position="78"/>
    </location>
</feature>
<gene>
    <name evidence="9" type="ORF">L596_004794</name>
</gene>
<feature type="transmembrane region" description="Helical" evidence="8">
    <location>
        <begin position="129"/>
        <end position="147"/>
    </location>
</feature>
<keyword evidence="5 8" id="KW-1133">Transmembrane helix</keyword>
<feature type="compositionally biased region" description="Basic and acidic residues" evidence="7">
    <location>
        <begin position="403"/>
        <end position="412"/>
    </location>
</feature>
<organism evidence="9 10">
    <name type="scientific">Steinernema carpocapsae</name>
    <name type="common">Entomopathogenic nematode</name>
    <dbReference type="NCBI Taxonomy" id="34508"/>
    <lineage>
        <taxon>Eukaryota</taxon>
        <taxon>Metazoa</taxon>
        <taxon>Ecdysozoa</taxon>
        <taxon>Nematoda</taxon>
        <taxon>Chromadorea</taxon>
        <taxon>Rhabditida</taxon>
        <taxon>Tylenchina</taxon>
        <taxon>Panagrolaimomorpha</taxon>
        <taxon>Strongyloidoidea</taxon>
        <taxon>Steinernematidae</taxon>
        <taxon>Steinernema</taxon>
    </lineage>
</organism>
<keyword evidence="10" id="KW-1185">Reference proteome</keyword>
<feature type="transmembrane region" description="Helical" evidence="8">
    <location>
        <begin position="561"/>
        <end position="587"/>
    </location>
</feature>
<proteinExistence type="inferred from homology"/>
<dbReference type="STRING" id="34508.A0A4U8UYE4"/>
<comment type="caution">
    <text evidence="9">The sequence shown here is derived from an EMBL/GenBank/DDBJ whole genome shotgun (WGS) entry which is preliminary data.</text>
</comment>
<evidence type="ECO:0000256" key="6">
    <source>
        <dbReference type="ARBA" id="ARBA00023136"/>
    </source>
</evidence>
<dbReference type="EMBL" id="CM016762">
    <property type="protein sequence ID" value="TMS37965.1"/>
    <property type="molecule type" value="Genomic_DNA"/>
</dbReference>
<feature type="transmembrane region" description="Helical" evidence="8">
    <location>
        <begin position="85"/>
        <end position="109"/>
    </location>
</feature>
<dbReference type="GO" id="GO:0015141">
    <property type="term" value="F:succinate transmembrane transporter activity"/>
    <property type="evidence" value="ECO:0007669"/>
    <property type="project" value="TreeGrafter"/>
</dbReference>
<evidence type="ECO:0000256" key="4">
    <source>
        <dbReference type="ARBA" id="ARBA00022692"/>
    </source>
</evidence>
<protein>
    <recommendedName>
        <fullName evidence="11">Citrate transporter-like domain-containing protein</fullName>
    </recommendedName>
</protein>
<dbReference type="Pfam" id="PF00939">
    <property type="entry name" value="Na_sulph_symp"/>
    <property type="match status" value="1"/>
</dbReference>
<evidence type="ECO:0008006" key="11">
    <source>
        <dbReference type="Google" id="ProtNLM"/>
    </source>
</evidence>
<evidence type="ECO:0000313" key="10">
    <source>
        <dbReference type="Proteomes" id="UP000298663"/>
    </source>
</evidence>
<dbReference type="GO" id="GO:0005886">
    <property type="term" value="C:plasma membrane"/>
    <property type="evidence" value="ECO:0007669"/>
    <property type="project" value="TreeGrafter"/>
</dbReference>
<dbReference type="InterPro" id="IPR031312">
    <property type="entry name" value="Na/sul_symport_CS"/>
</dbReference>
<feature type="region of interest" description="Disordered" evidence="7">
    <location>
        <begin position="402"/>
        <end position="426"/>
    </location>
</feature>
<evidence type="ECO:0000256" key="7">
    <source>
        <dbReference type="SAM" id="MobiDB-lite"/>
    </source>
</evidence>
<comment type="subcellular location">
    <subcellularLocation>
        <location evidence="1">Membrane</location>
        <topology evidence="1">Multi-pass membrane protein</topology>
    </subcellularLocation>
</comment>
<dbReference type="OrthoDB" id="6493944at2759"/>
<dbReference type="CDD" id="cd01115">
    <property type="entry name" value="SLC13_permease"/>
    <property type="match status" value="1"/>
</dbReference>
<feature type="transmembrane region" description="Helical" evidence="8">
    <location>
        <begin position="440"/>
        <end position="460"/>
    </location>
</feature>